<dbReference type="Proteomes" id="UP001221898">
    <property type="component" value="Unassembled WGS sequence"/>
</dbReference>
<dbReference type="GO" id="GO:0004714">
    <property type="term" value="F:transmembrane receptor protein tyrosine kinase activity"/>
    <property type="evidence" value="ECO:0007669"/>
    <property type="project" value="TreeGrafter"/>
</dbReference>
<dbReference type="AlphaFoldDB" id="A0AAD7R3R2"/>
<proteinExistence type="predicted"/>
<evidence type="ECO:0000256" key="1">
    <source>
        <dbReference type="ARBA" id="ARBA00022741"/>
    </source>
</evidence>
<dbReference type="GO" id="GO:0006909">
    <property type="term" value="P:phagocytosis"/>
    <property type="evidence" value="ECO:0007669"/>
    <property type="project" value="TreeGrafter"/>
</dbReference>
<dbReference type="Pfam" id="PF07714">
    <property type="entry name" value="PK_Tyr_Ser-Thr"/>
    <property type="match status" value="1"/>
</dbReference>
<dbReference type="GO" id="GO:0005524">
    <property type="term" value="F:ATP binding"/>
    <property type="evidence" value="ECO:0007669"/>
    <property type="project" value="UniProtKB-KW"/>
</dbReference>
<keyword evidence="1" id="KW-0547">Nucleotide-binding</keyword>
<dbReference type="GO" id="GO:0043235">
    <property type="term" value="C:receptor complex"/>
    <property type="evidence" value="ECO:0007669"/>
    <property type="project" value="TreeGrafter"/>
</dbReference>
<reference evidence="4" key="1">
    <citation type="journal article" date="2023" name="Science">
        <title>Genome structures resolve the early diversification of teleost fishes.</title>
        <authorList>
            <person name="Parey E."/>
            <person name="Louis A."/>
            <person name="Montfort J."/>
            <person name="Bouchez O."/>
            <person name="Roques C."/>
            <person name="Iampietro C."/>
            <person name="Lluch J."/>
            <person name="Castinel A."/>
            <person name="Donnadieu C."/>
            <person name="Desvignes T."/>
            <person name="Floi Bucao C."/>
            <person name="Jouanno E."/>
            <person name="Wen M."/>
            <person name="Mejri S."/>
            <person name="Dirks R."/>
            <person name="Jansen H."/>
            <person name="Henkel C."/>
            <person name="Chen W.J."/>
            <person name="Zahm M."/>
            <person name="Cabau C."/>
            <person name="Klopp C."/>
            <person name="Thompson A.W."/>
            <person name="Robinson-Rechavi M."/>
            <person name="Braasch I."/>
            <person name="Lecointre G."/>
            <person name="Bobe J."/>
            <person name="Postlethwait J.H."/>
            <person name="Berthelot C."/>
            <person name="Roest Crollius H."/>
            <person name="Guiguen Y."/>
        </authorList>
    </citation>
    <scope>NUCLEOTIDE SEQUENCE</scope>
    <source>
        <strain evidence="4">NC1722</strain>
    </source>
</reference>
<dbReference type="InterPro" id="IPR050122">
    <property type="entry name" value="RTK"/>
</dbReference>
<protein>
    <recommendedName>
        <fullName evidence="3">Protein kinase domain-containing protein</fullName>
    </recommendedName>
</protein>
<dbReference type="InterPro" id="IPR011009">
    <property type="entry name" value="Kinase-like_dom_sf"/>
</dbReference>
<dbReference type="GO" id="GO:0016477">
    <property type="term" value="P:cell migration"/>
    <property type="evidence" value="ECO:0007669"/>
    <property type="project" value="TreeGrafter"/>
</dbReference>
<dbReference type="PANTHER" id="PTHR24416">
    <property type="entry name" value="TYROSINE-PROTEIN KINASE RECEPTOR"/>
    <property type="match status" value="1"/>
</dbReference>
<comment type="caution">
    <text evidence="4">The sequence shown here is derived from an EMBL/GenBank/DDBJ whole genome shotgun (WGS) entry which is preliminary data.</text>
</comment>
<dbReference type="GO" id="GO:0007399">
    <property type="term" value="P:nervous system development"/>
    <property type="evidence" value="ECO:0007669"/>
    <property type="project" value="TreeGrafter"/>
</dbReference>
<name>A0AAD7R3R2_9TELE</name>
<dbReference type="Gene3D" id="1.10.510.10">
    <property type="entry name" value="Transferase(Phosphotransferase) domain 1"/>
    <property type="match status" value="1"/>
</dbReference>
<dbReference type="PROSITE" id="PS50011">
    <property type="entry name" value="PROTEIN_KINASE_DOM"/>
    <property type="match status" value="1"/>
</dbReference>
<dbReference type="EMBL" id="JAINUG010000895">
    <property type="protein sequence ID" value="KAJ8361770.1"/>
    <property type="molecule type" value="Genomic_DNA"/>
</dbReference>
<dbReference type="InterPro" id="IPR001245">
    <property type="entry name" value="Ser-Thr/Tyr_kinase_cat_dom"/>
</dbReference>
<evidence type="ECO:0000313" key="4">
    <source>
        <dbReference type="EMBL" id="KAJ8361770.1"/>
    </source>
</evidence>
<dbReference type="PANTHER" id="PTHR24416:SF628">
    <property type="entry name" value="TYROSINE-PROTEIN KINASE MER-LIKE"/>
    <property type="match status" value="1"/>
</dbReference>
<evidence type="ECO:0000313" key="5">
    <source>
        <dbReference type="Proteomes" id="UP001221898"/>
    </source>
</evidence>
<dbReference type="SUPFAM" id="SSF56112">
    <property type="entry name" value="Protein kinase-like (PK-like)"/>
    <property type="match status" value="1"/>
</dbReference>
<gene>
    <name evidence="4" type="ORF">AAFF_G00422210</name>
</gene>
<feature type="domain" description="Protein kinase" evidence="3">
    <location>
        <begin position="1"/>
        <end position="71"/>
    </location>
</feature>
<organism evidence="4 5">
    <name type="scientific">Aldrovandia affinis</name>
    <dbReference type="NCBI Taxonomy" id="143900"/>
    <lineage>
        <taxon>Eukaryota</taxon>
        <taxon>Metazoa</taxon>
        <taxon>Chordata</taxon>
        <taxon>Craniata</taxon>
        <taxon>Vertebrata</taxon>
        <taxon>Euteleostomi</taxon>
        <taxon>Actinopterygii</taxon>
        <taxon>Neopterygii</taxon>
        <taxon>Teleostei</taxon>
        <taxon>Notacanthiformes</taxon>
        <taxon>Halosauridae</taxon>
        <taxon>Aldrovandia</taxon>
    </lineage>
</organism>
<evidence type="ECO:0000256" key="2">
    <source>
        <dbReference type="ARBA" id="ARBA00022840"/>
    </source>
</evidence>
<evidence type="ECO:0000259" key="3">
    <source>
        <dbReference type="PROSITE" id="PS50011"/>
    </source>
</evidence>
<sequence length="71" mass="8234">MFFPSFTRCDLLDRKSVIHLQVESGTRSRDSWCSIPSLSDADEVHRDIARGMEYLSTKNFIHRDLAARNCM</sequence>
<keyword evidence="2" id="KW-0067">ATP-binding</keyword>
<dbReference type="GO" id="GO:0005886">
    <property type="term" value="C:plasma membrane"/>
    <property type="evidence" value="ECO:0007669"/>
    <property type="project" value="TreeGrafter"/>
</dbReference>
<keyword evidence="5" id="KW-1185">Reference proteome</keyword>
<dbReference type="GO" id="GO:0007169">
    <property type="term" value="P:cell surface receptor protein tyrosine kinase signaling pathway"/>
    <property type="evidence" value="ECO:0007669"/>
    <property type="project" value="TreeGrafter"/>
</dbReference>
<accession>A0AAD7R3R2</accession>
<dbReference type="InterPro" id="IPR000719">
    <property type="entry name" value="Prot_kinase_dom"/>
</dbReference>